<evidence type="ECO:0000256" key="1">
    <source>
        <dbReference type="ARBA" id="ARBA00004123"/>
    </source>
</evidence>
<feature type="compositionally biased region" description="Low complexity" evidence="8">
    <location>
        <begin position="94"/>
        <end position="109"/>
    </location>
</feature>
<dbReference type="SUPFAM" id="SSF52540">
    <property type="entry name" value="P-loop containing nucleoside triphosphate hydrolases"/>
    <property type="match status" value="1"/>
</dbReference>
<dbReference type="STRING" id="1196081.A0A364LCX6"/>
<comment type="caution">
    <text evidence="10">The sequence shown here is derived from an EMBL/GenBank/DDBJ whole genome shotgun (WGS) entry which is preliminary data.</text>
</comment>
<evidence type="ECO:0000313" key="11">
    <source>
        <dbReference type="Proteomes" id="UP000249363"/>
    </source>
</evidence>
<keyword evidence="3" id="KW-0547">Nucleotide-binding</keyword>
<keyword evidence="4" id="KW-0227">DNA damage</keyword>
<dbReference type="Pfam" id="PF25812">
    <property type="entry name" value="RAD24_helical"/>
    <property type="match status" value="1"/>
</dbReference>
<dbReference type="AlphaFoldDB" id="A0A364LCX6"/>
<feature type="domain" description="Checkpoint protein RAD24-like helical bundle" evidence="9">
    <location>
        <begin position="541"/>
        <end position="646"/>
    </location>
</feature>
<proteinExistence type="inferred from homology"/>
<dbReference type="InterPro" id="IPR027417">
    <property type="entry name" value="P-loop_NTPase"/>
</dbReference>
<feature type="compositionally biased region" description="Polar residues" evidence="8">
    <location>
        <begin position="36"/>
        <end position="51"/>
    </location>
</feature>
<evidence type="ECO:0000313" key="10">
    <source>
        <dbReference type="EMBL" id="RAO73632.1"/>
    </source>
</evidence>
<evidence type="ECO:0000256" key="2">
    <source>
        <dbReference type="ARBA" id="ARBA00006168"/>
    </source>
</evidence>
<evidence type="ECO:0000256" key="3">
    <source>
        <dbReference type="ARBA" id="ARBA00022741"/>
    </source>
</evidence>
<dbReference type="GO" id="GO:0000077">
    <property type="term" value="P:DNA damage checkpoint signaling"/>
    <property type="evidence" value="ECO:0007669"/>
    <property type="project" value="TreeGrafter"/>
</dbReference>
<dbReference type="GO" id="GO:0003689">
    <property type="term" value="F:DNA clamp loader activity"/>
    <property type="evidence" value="ECO:0007669"/>
    <property type="project" value="TreeGrafter"/>
</dbReference>
<comment type="similarity">
    <text evidence="2">Belongs to the rad17/RAD24 family.</text>
</comment>
<gene>
    <name evidence="10" type="ORF">BHQ10_009644</name>
</gene>
<evidence type="ECO:0000256" key="6">
    <source>
        <dbReference type="ARBA" id="ARBA00023242"/>
    </source>
</evidence>
<dbReference type="PANTHER" id="PTHR12172">
    <property type="entry name" value="CELL CYCLE CHECKPOINT PROTEIN RAD17"/>
    <property type="match status" value="1"/>
</dbReference>
<dbReference type="GO" id="GO:0003682">
    <property type="term" value="F:chromatin binding"/>
    <property type="evidence" value="ECO:0007669"/>
    <property type="project" value="TreeGrafter"/>
</dbReference>
<keyword evidence="11" id="KW-1185">Reference proteome</keyword>
<dbReference type="GO" id="GO:0005634">
    <property type="term" value="C:nucleus"/>
    <property type="evidence" value="ECO:0007669"/>
    <property type="project" value="UniProtKB-SubCell"/>
</dbReference>
<dbReference type="Proteomes" id="UP000249363">
    <property type="component" value="Unassembled WGS sequence"/>
</dbReference>
<reference evidence="10 11" key="1">
    <citation type="journal article" date="2017" name="Biotechnol. Biofuels">
        <title>Differential beta-glucosidase expression as a function of carbon source availability in Talaromyces amestolkiae: a genomic and proteomic approach.</title>
        <authorList>
            <person name="de Eugenio L.I."/>
            <person name="Mendez-Liter J.A."/>
            <person name="Nieto-Dominguez M."/>
            <person name="Alonso L."/>
            <person name="Gil-Munoz J."/>
            <person name="Barriuso J."/>
            <person name="Prieto A."/>
            <person name="Martinez M.J."/>
        </authorList>
    </citation>
    <scope>NUCLEOTIDE SEQUENCE [LARGE SCALE GENOMIC DNA]</scope>
    <source>
        <strain evidence="10 11">CIB</strain>
    </source>
</reference>
<evidence type="ECO:0000256" key="8">
    <source>
        <dbReference type="SAM" id="MobiDB-lite"/>
    </source>
</evidence>
<dbReference type="GO" id="GO:0005524">
    <property type="term" value="F:ATP binding"/>
    <property type="evidence" value="ECO:0007669"/>
    <property type="project" value="UniProtKB-KW"/>
</dbReference>
<protein>
    <recommendedName>
        <fullName evidence="9">Checkpoint protein RAD24-like helical bundle domain-containing protein</fullName>
    </recommendedName>
</protein>
<dbReference type="GO" id="GO:0006281">
    <property type="term" value="P:DNA repair"/>
    <property type="evidence" value="ECO:0007669"/>
    <property type="project" value="InterPro"/>
</dbReference>
<dbReference type="Gene3D" id="3.40.50.300">
    <property type="entry name" value="P-loop containing nucleotide triphosphate hydrolases"/>
    <property type="match status" value="1"/>
</dbReference>
<feature type="region of interest" description="Disordered" evidence="8">
    <location>
        <begin position="853"/>
        <end position="878"/>
    </location>
</feature>
<dbReference type="PANTHER" id="PTHR12172:SF0">
    <property type="entry name" value="CELL CYCLE CHECKPOINT PROTEIN RAD17"/>
    <property type="match status" value="1"/>
</dbReference>
<organism evidence="10 11">
    <name type="scientific">Talaromyces amestolkiae</name>
    <dbReference type="NCBI Taxonomy" id="1196081"/>
    <lineage>
        <taxon>Eukaryota</taxon>
        <taxon>Fungi</taxon>
        <taxon>Dikarya</taxon>
        <taxon>Ascomycota</taxon>
        <taxon>Pezizomycotina</taxon>
        <taxon>Eurotiomycetes</taxon>
        <taxon>Eurotiomycetidae</taxon>
        <taxon>Eurotiales</taxon>
        <taxon>Trichocomaceae</taxon>
        <taxon>Talaromyces</taxon>
        <taxon>Talaromyces sect. Talaromyces</taxon>
    </lineage>
</organism>
<dbReference type="InterPro" id="IPR057927">
    <property type="entry name" value="RAD24-like_helical"/>
</dbReference>
<comment type="subcellular location">
    <subcellularLocation>
        <location evidence="1">Nucleus</location>
    </subcellularLocation>
</comment>
<evidence type="ECO:0000259" key="9">
    <source>
        <dbReference type="Pfam" id="PF25812"/>
    </source>
</evidence>
<dbReference type="GeneID" id="63798858"/>
<feature type="region of interest" description="Disordered" evidence="8">
    <location>
        <begin position="194"/>
        <end position="239"/>
    </location>
</feature>
<dbReference type="OrthoDB" id="10265971at2759"/>
<evidence type="ECO:0000256" key="4">
    <source>
        <dbReference type="ARBA" id="ARBA00022763"/>
    </source>
</evidence>
<keyword evidence="6" id="KW-0539">Nucleus</keyword>
<dbReference type="InterPro" id="IPR004582">
    <property type="entry name" value="Checkpoint_prot_Rad17_Rad24"/>
</dbReference>
<keyword evidence="5" id="KW-0067">ATP-binding</keyword>
<dbReference type="GO" id="GO:0033314">
    <property type="term" value="P:mitotic DNA replication checkpoint signaling"/>
    <property type="evidence" value="ECO:0007669"/>
    <property type="project" value="TreeGrafter"/>
</dbReference>
<accession>A0A364LCX6</accession>
<feature type="compositionally biased region" description="Basic and acidic residues" evidence="8">
    <location>
        <begin position="211"/>
        <end position="237"/>
    </location>
</feature>
<evidence type="ECO:0000256" key="5">
    <source>
        <dbReference type="ARBA" id="ARBA00022840"/>
    </source>
</evidence>
<feature type="compositionally biased region" description="Polar residues" evidence="8">
    <location>
        <begin position="128"/>
        <end position="147"/>
    </location>
</feature>
<evidence type="ECO:0000256" key="7">
    <source>
        <dbReference type="ARBA" id="ARBA00023306"/>
    </source>
</evidence>
<dbReference type="EMBL" id="MIKG01000025">
    <property type="protein sequence ID" value="RAO73632.1"/>
    <property type="molecule type" value="Genomic_DNA"/>
</dbReference>
<dbReference type="Pfam" id="PF03215">
    <property type="entry name" value="Rad17"/>
    <property type="match status" value="1"/>
</dbReference>
<sequence length="878" mass="96863">MAAPPAKRQRKLVVLSSSDNEELPSIDINSPEKRNSSSLTYSRSTVNTSIPSREIPSKRAKTTTSTTTKPKPSEKGKTKASSRQPKKDSKAAVSSPSPQKKARQQKQQAEPTRSLHSFFQPATDEQRWSFSKSDASSRQGQQGSSFAEQLEDDLIEDDWLEDDWIEDDLLGDINRPQKLTIQDSVKKQDAAVSTASKLASKPASRTTSKRFILDDDAPVKRTEGATHAEETDQRPWSEKYAPNSVEHLAVHKKKVADVREWLSAALSGRSRHKILVLHGPAGCGKTTTVSLLSEEMKFDVVDWKSPFSTDSGNGQYASLSAQFDYFLSQLNGFSGLDLDDSSASSRPKQASTPARKRVILIEEFPANLSWGSTALSSFQTSLRRYLASSSGSRSIFGSTPDTTPPIVIIISETMLGSSGSTSENLTAHRLLGPEVYTHPGATTIEFNPIAPTFMLKALQTILGKETAQSGRREIPGTEALKKLSELGDIRSAISALEFLCVRDVTGSQGWSGRAAWKSTRKSTVPLTAMEKESLELITQRETSLGLFHAVGKVVYNKRDEATDPGQQPQEVHVAPPSHLRHLDRPKVSQVSVEELMDKTGTDVHTFTAALHENYPPSCDGSSFIETLEGCIEYLSDSDILGSETRSFLFNSRNGIGTARGRLLGYGASIDRLRQDEISFHVAVRGIVFSLPYPVRRKVEQSSSASKGKHVGPFKLYYPTSQRLWKDIEEVDGLVNLWERQLLLDPSGIRRPGHGLAAGRDGGVASWKSNAMNANLSLNAAKQRDDISQQMPFMMSREEMLLHYLPYLSKITGDTQSGPRGLDRITQFSGINAPKEEDFLDDDMPQDIEGQRAKIQSLDTNEVEKKEEQLFLSDDDIED</sequence>
<name>A0A364LCX6_TALAM</name>
<keyword evidence="7" id="KW-0131">Cell cycle</keyword>
<feature type="region of interest" description="Disordered" evidence="8">
    <location>
        <begin position="1"/>
        <end position="153"/>
    </location>
</feature>
<dbReference type="RefSeq" id="XP_040738146.1">
    <property type="nucleotide sequence ID" value="XM_040882582.1"/>
</dbReference>